<gene>
    <name evidence="1" type="ORF">B1H20_00125</name>
</gene>
<dbReference type="Gene3D" id="3.40.50.2000">
    <property type="entry name" value="Glycogen Phosphorylase B"/>
    <property type="match status" value="1"/>
</dbReference>
<name>A0A1V0U471_STRVN</name>
<evidence type="ECO:0000313" key="1">
    <source>
        <dbReference type="EMBL" id="ARF59966.1"/>
    </source>
</evidence>
<dbReference type="AlphaFoldDB" id="A0A1V0U471"/>
<proteinExistence type="predicted"/>
<evidence type="ECO:0000313" key="2">
    <source>
        <dbReference type="Proteomes" id="UP000192445"/>
    </source>
</evidence>
<dbReference type="KEGG" id="svu:B1H20_00125"/>
<dbReference type="Proteomes" id="UP000192445">
    <property type="component" value="Chromosome"/>
</dbReference>
<organism evidence="1 2">
    <name type="scientific">Streptomyces violaceoruber</name>
    <dbReference type="NCBI Taxonomy" id="1935"/>
    <lineage>
        <taxon>Bacteria</taxon>
        <taxon>Bacillati</taxon>
        <taxon>Actinomycetota</taxon>
        <taxon>Actinomycetes</taxon>
        <taxon>Kitasatosporales</taxon>
        <taxon>Streptomycetaceae</taxon>
        <taxon>Streptomyces</taxon>
        <taxon>Streptomyces violaceoruber group</taxon>
    </lineage>
</organism>
<reference evidence="1 2" key="1">
    <citation type="submission" date="2017-03" db="EMBL/GenBank/DDBJ databases">
        <title>Complete Genome Sequence of a natural compounds producer, Streptomyces violaceus S21.</title>
        <authorList>
            <person name="Zhong C."/>
            <person name="Zhao Z."/>
            <person name="Fu J."/>
            <person name="Zong G."/>
            <person name="Qin R."/>
            <person name="Cao G."/>
        </authorList>
    </citation>
    <scope>NUCLEOTIDE SEQUENCE [LARGE SCALE GENOMIC DNA]</scope>
    <source>
        <strain evidence="1 2">S21</strain>
    </source>
</reference>
<accession>A0A1V0U471</accession>
<protein>
    <submittedName>
        <fullName evidence="1">Glycosyl transferase</fullName>
    </submittedName>
</protein>
<dbReference type="STRING" id="1935.B1H20_00125"/>
<dbReference type="OrthoDB" id="4293387at2"/>
<dbReference type="EMBL" id="CP020570">
    <property type="protein sequence ID" value="ARF59966.1"/>
    <property type="molecule type" value="Genomic_DNA"/>
</dbReference>
<dbReference type="SUPFAM" id="SSF53756">
    <property type="entry name" value="UDP-Glycosyltransferase/glycogen phosphorylase"/>
    <property type="match status" value="1"/>
</dbReference>
<keyword evidence="1" id="KW-0808">Transferase</keyword>
<sequence>MRVNFVSRGHGYGHAARDLRIMAAMRQVNPGIQIRLASAGSGADYYRSRGVEAVDLGFDDADDMSEAASWRVWRFLYERADADLVVSDEFLTVPGFCRHVLDVPNVLITDWFFAEYGQRDADSIMDDALEVVVPDFPEAHPVPPATTAPVWFCGPLVDAFAPQRAEARKALGLDEDALVMTVAAGGRPDRIAALRIQLQALQAWSRYAAPTDQLLLLADPPPTRGRAPATPNVRWVGRTDRPELYYRAADVVLADALGFTGCELVANGVPVIASVTPDPGRAVRAGFAERMDMLERTGLLTRTHADEDPAALWDKVREMRSRSDDPRPGGVWADPLDVATRILSHGRTS</sequence>
<dbReference type="GO" id="GO:0016740">
    <property type="term" value="F:transferase activity"/>
    <property type="evidence" value="ECO:0007669"/>
    <property type="project" value="UniProtKB-KW"/>
</dbReference>